<gene>
    <name evidence="4" type="ORF">A6A04_01645</name>
</gene>
<protein>
    <recommendedName>
        <fullName evidence="3">Response regulatory domain-containing protein</fullName>
    </recommendedName>
</protein>
<dbReference type="InterPro" id="IPR001789">
    <property type="entry name" value="Sig_transdc_resp-reg_receiver"/>
</dbReference>
<dbReference type="OrthoDB" id="7271028at2"/>
<keyword evidence="1" id="KW-0597">Phosphoprotein</keyword>
<evidence type="ECO:0000313" key="5">
    <source>
        <dbReference type="Proteomes" id="UP000078428"/>
    </source>
</evidence>
<dbReference type="Pfam" id="PF00072">
    <property type="entry name" value="Response_reg"/>
    <property type="match status" value="1"/>
</dbReference>
<evidence type="ECO:0000256" key="1">
    <source>
        <dbReference type="ARBA" id="ARBA00022553"/>
    </source>
</evidence>
<dbReference type="EMBL" id="LWQT01000055">
    <property type="protein sequence ID" value="OAN50139.1"/>
    <property type="molecule type" value="Genomic_DNA"/>
</dbReference>
<dbReference type="PROSITE" id="PS50110">
    <property type="entry name" value="RESPONSE_REGULATORY"/>
    <property type="match status" value="1"/>
</dbReference>
<comment type="caution">
    <text evidence="2">Lacks conserved residue(s) required for the propagation of feature annotation.</text>
</comment>
<dbReference type="SUPFAM" id="SSF52172">
    <property type="entry name" value="CheY-like"/>
    <property type="match status" value="1"/>
</dbReference>
<dbReference type="AlphaFoldDB" id="A0A178MN91"/>
<accession>A0A178MN91</accession>
<dbReference type="GO" id="GO:0000160">
    <property type="term" value="P:phosphorelay signal transduction system"/>
    <property type="evidence" value="ECO:0007669"/>
    <property type="project" value="InterPro"/>
</dbReference>
<dbReference type="Gene3D" id="3.40.50.2300">
    <property type="match status" value="1"/>
</dbReference>
<evidence type="ECO:0000313" key="4">
    <source>
        <dbReference type="EMBL" id="OAN50139.1"/>
    </source>
</evidence>
<dbReference type="PANTHER" id="PTHR44591:SF3">
    <property type="entry name" value="RESPONSE REGULATORY DOMAIN-CONTAINING PROTEIN"/>
    <property type="match status" value="1"/>
</dbReference>
<dbReference type="Proteomes" id="UP000078428">
    <property type="component" value="Unassembled WGS sequence"/>
</dbReference>
<dbReference type="STRING" id="1285242.A6A04_01645"/>
<keyword evidence="5" id="KW-1185">Reference proteome</keyword>
<dbReference type="CDD" id="cd00156">
    <property type="entry name" value="REC"/>
    <property type="match status" value="1"/>
</dbReference>
<organism evidence="4 5">
    <name type="scientific">Paramagnetospirillum marisnigri</name>
    <dbReference type="NCBI Taxonomy" id="1285242"/>
    <lineage>
        <taxon>Bacteria</taxon>
        <taxon>Pseudomonadati</taxon>
        <taxon>Pseudomonadota</taxon>
        <taxon>Alphaproteobacteria</taxon>
        <taxon>Rhodospirillales</taxon>
        <taxon>Magnetospirillaceae</taxon>
        <taxon>Paramagnetospirillum</taxon>
    </lineage>
</organism>
<dbReference type="SMART" id="SM00448">
    <property type="entry name" value="REC"/>
    <property type="match status" value="1"/>
</dbReference>
<reference evidence="4 5" key="1">
    <citation type="submission" date="2016-04" db="EMBL/GenBank/DDBJ databases">
        <title>Draft genome sequence of freshwater magnetotactic bacteria Magnetospirillum marisnigri SP-1 and Magnetospirillum moscoviense BB-1.</title>
        <authorList>
            <person name="Koziaeva V."/>
            <person name="Dziuba M.V."/>
            <person name="Ivanov T.M."/>
            <person name="Kuznetsov B."/>
            <person name="Grouzdev D.S."/>
        </authorList>
    </citation>
    <scope>NUCLEOTIDE SEQUENCE [LARGE SCALE GENOMIC DNA]</scope>
    <source>
        <strain evidence="4 5">SP-1</strain>
    </source>
</reference>
<dbReference type="PANTHER" id="PTHR44591">
    <property type="entry name" value="STRESS RESPONSE REGULATOR PROTEIN 1"/>
    <property type="match status" value="1"/>
</dbReference>
<feature type="domain" description="Response regulatory" evidence="3">
    <location>
        <begin position="7"/>
        <end position="126"/>
    </location>
</feature>
<evidence type="ECO:0000256" key="2">
    <source>
        <dbReference type="PROSITE-ProRule" id="PRU00169"/>
    </source>
</evidence>
<dbReference type="InterPro" id="IPR011006">
    <property type="entry name" value="CheY-like_superfamily"/>
</dbReference>
<sequence length="157" mass="17221">MLYADIRALVIDDKHFSRMTTVRLLRAMGIRKVAEAADGASGLEAYATHWPHVVICVPEMKPVDGIVFMQTLLAEKKHLVRVAPVIFLSDDAGETLVAQARALGVSGFLRKPISMASLRRQVDFALERTGDLYGEWAVQDEAPPLAATASLTYQLSL</sequence>
<dbReference type="RefSeq" id="WP_068492414.1">
    <property type="nucleotide sequence ID" value="NZ_LWQT01000055.1"/>
</dbReference>
<proteinExistence type="predicted"/>
<name>A0A178MN91_9PROT</name>
<evidence type="ECO:0000259" key="3">
    <source>
        <dbReference type="PROSITE" id="PS50110"/>
    </source>
</evidence>
<comment type="caution">
    <text evidence="4">The sequence shown here is derived from an EMBL/GenBank/DDBJ whole genome shotgun (WGS) entry which is preliminary data.</text>
</comment>
<dbReference type="InterPro" id="IPR050595">
    <property type="entry name" value="Bact_response_regulator"/>
</dbReference>